<evidence type="ECO:0000313" key="2">
    <source>
        <dbReference type="Proteomes" id="UP000181870"/>
    </source>
</evidence>
<accession>A0A1G8Q1R0</accession>
<dbReference type="Proteomes" id="UP000181870">
    <property type="component" value="Unassembled WGS sequence"/>
</dbReference>
<sequence length="165" mass="19859">MAKYSDKCENIEKNASSVDKVHKQIRKVLSDPKERLEAETRRKQYQKKLDDLNEEIYKEYVIKRTYSYKYESDVFDIFSRTFKVVAVSHYRPYRYLVKEDIVTEIQKRYGKEYIAALDLYNEWIENELIREFNGEISLGATLQHKANIISSKDMNMDKWMANHHK</sequence>
<gene>
    <name evidence="1" type="ORF">SAMN05192582_110013</name>
</gene>
<name>A0A1G8Q1R0_BACOV</name>
<proteinExistence type="predicted"/>
<dbReference type="AlphaFoldDB" id="A0A1G8Q1R0"/>
<organism evidence="1 2">
    <name type="scientific">Bacteroides ovatus</name>
    <dbReference type="NCBI Taxonomy" id="28116"/>
    <lineage>
        <taxon>Bacteria</taxon>
        <taxon>Pseudomonadati</taxon>
        <taxon>Bacteroidota</taxon>
        <taxon>Bacteroidia</taxon>
        <taxon>Bacteroidales</taxon>
        <taxon>Bacteroidaceae</taxon>
        <taxon>Bacteroides</taxon>
    </lineage>
</organism>
<reference evidence="1 2" key="1">
    <citation type="submission" date="2016-10" db="EMBL/GenBank/DDBJ databases">
        <authorList>
            <person name="de Groot N.N."/>
        </authorList>
    </citation>
    <scope>NUCLEOTIDE SEQUENCE [LARGE SCALE GENOMIC DNA]</scope>
    <source>
        <strain evidence="1 2">NLAE-zl-C57</strain>
    </source>
</reference>
<protein>
    <submittedName>
        <fullName evidence="1">Uncharacterized protein</fullName>
    </submittedName>
</protein>
<dbReference type="RefSeq" id="WP_074638828.1">
    <property type="nucleotide sequence ID" value="NZ_FNDO01000100.1"/>
</dbReference>
<dbReference type="EMBL" id="FNDO01000100">
    <property type="protein sequence ID" value="SDI98466.1"/>
    <property type="molecule type" value="Genomic_DNA"/>
</dbReference>
<evidence type="ECO:0000313" key="1">
    <source>
        <dbReference type="EMBL" id="SDI98466.1"/>
    </source>
</evidence>